<dbReference type="InterPro" id="IPR003599">
    <property type="entry name" value="Ig_sub"/>
</dbReference>
<feature type="transmembrane region" description="Helical" evidence="13">
    <location>
        <begin position="178"/>
        <end position="199"/>
    </location>
</feature>
<dbReference type="GO" id="GO:0097001">
    <property type="term" value="F:ceramide binding"/>
    <property type="evidence" value="ECO:0007669"/>
    <property type="project" value="Ensembl"/>
</dbReference>
<feature type="domain" description="Immunoglobulin" evidence="15">
    <location>
        <begin position="25"/>
        <end position="126"/>
    </location>
</feature>
<evidence type="ECO:0000259" key="15">
    <source>
        <dbReference type="SMART" id="SM00409"/>
    </source>
</evidence>
<comment type="subcellular location">
    <subcellularLocation>
        <location evidence="1">Cell membrane</location>
        <topology evidence="1">Single-pass type I membrane protein</topology>
    </subcellularLocation>
</comment>
<dbReference type="InParanoid" id="H0UUR4"/>
<dbReference type="InterPro" id="IPR013783">
    <property type="entry name" value="Ig-like_fold"/>
</dbReference>
<dbReference type="STRING" id="10141.ENSCPOP00000000712"/>
<dbReference type="GO" id="GO:0005886">
    <property type="term" value="C:plasma membrane"/>
    <property type="evidence" value="ECO:0007669"/>
    <property type="project" value="UniProtKB-SubCell"/>
</dbReference>
<dbReference type="GO" id="GO:0042802">
    <property type="term" value="F:identical protein binding"/>
    <property type="evidence" value="ECO:0007669"/>
    <property type="project" value="Ensembl"/>
</dbReference>
<dbReference type="AlphaFoldDB" id="H0UUR4"/>
<evidence type="ECO:0000256" key="12">
    <source>
        <dbReference type="SAM" id="MobiDB-lite"/>
    </source>
</evidence>
<evidence type="ECO:0000256" key="4">
    <source>
        <dbReference type="ARBA" id="ARBA00022729"/>
    </source>
</evidence>
<dbReference type="RefSeq" id="XP_013002498.1">
    <property type="nucleotide sequence ID" value="XM_013147044.3"/>
</dbReference>
<keyword evidence="2" id="KW-1003">Cell membrane</keyword>
<evidence type="ECO:0000256" key="10">
    <source>
        <dbReference type="ARBA" id="ARBA00023319"/>
    </source>
</evidence>
<reference evidence="17" key="1">
    <citation type="journal article" date="2011" name="Nature">
        <title>A high-resolution map of human evolutionary constraint using 29 mammals.</title>
        <authorList>
            <person name="Lindblad-Toh K."/>
            <person name="Garber M."/>
            <person name="Zuk O."/>
            <person name="Lin M.F."/>
            <person name="Parker B.J."/>
            <person name="Washietl S."/>
            <person name="Kheradpour P."/>
            <person name="Ernst J."/>
            <person name="Jordan G."/>
            <person name="Mauceli E."/>
            <person name="Ward L.D."/>
            <person name="Lowe C.B."/>
            <person name="Holloway A.K."/>
            <person name="Clamp M."/>
            <person name="Gnerre S."/>
            <person name="Alfoldi J."/>
            <person name="Beal K."/>
            <person name="Chang J."/>
            <person name="Clawson H."/>
            <person name="Cuff J."/>
            <person name="Di Palma F."/>
            <person name="Fitzgerald S."/>
            <person name="Flicek P."/>
            <person name="Guttman M."/>
            <person name="Hubisz M.J."/>
            <person name="Jaffe D.B."/>
            <person name="Jungreis I."/>
            <person name="Kent W.J."/>
            <person name="Kostka D."/>
            <person name="Lara M."/>
            <person name="Martins A.L."/>
            <person name="Massingham T."/>
            <person name="Moltke I."/>
            <person name="Raney B.J."/>
            <person name="Rasmussen M.D."/>
            <person name="Robinson J."/>
            <person name="Stark A."/>
            <person name="Vilella A.J."/>
            <person name="Wen J."/>
            <person name="Xie X."/>
            <person name="Zody M.C."/>
            <person name="Baldwin J."/>
            <person name="Bloom T."/>
            <person name="Chin C.W."/>
            <person name="Heiman D."/>
            <person name="Nicol R."/>
            <person name="Nusbaum C."/>
            <person name="Young S."/>
            <person name="Wilkinson J."/>
            <person name="Worley K.C."/>
            <person name="Kovar C.L."/>
            <person name="Muzny D.M."/>
            <person name="Gibbs R.A."/>
            <person name="Cree A."/>
            <person name="Dihn H.H."/>
            <person name="Fowler G."/>
            <person name="Jhangiani S."/>
            <person name="Joshi V."/>
            <person name="Lee S."/>
            <person name="Lewis L.R."/>
            <person name="Nazareth L.V."/>
            <person name="Okwuonu G."/>
            <person name="Santibanez J."/>
            <person name="Warren W.C."/>
            <person name="Mardis E.R."/>
            <person name="Weinstock G.M."/>
            <person name="Wilson R.K."/>
            <person name="Delehaunty K."/>
            <person name="Dooling D."/>
            <person name="Fronik C."/>
            <person name="Fulton L."/>
            <person name="Fulton B."/>
            <person name="Graves T."/>
            <person name="Minx P."/>
            <person name="Sodergren E."/>
            <person name="Birney E."/>
            <person name="Margulies E.H."/>
            <person name="Herrero J."/>
            <person name="Green E.D."/>
            <person name="Haussler D."/>
            <person name="Siepel A."/>
            <person name="Goldman N."/>
            <person name="Pollard K.S."/>
            <person name="Pedersen J.S."/>
            <person name="Lander E.S."/>
            <person name="Kellis M."/>
        </authorList>
    </citation>
    <scope>NUCLEOTIDE SEQUENCE [LARGE SCALE GENOMIC DNA]</scope>
    <source>
        <strain evidence="17">2N</strain>
    </source>
</reference>
<dbReference type="Ensembl" id="ENSCPOT00000000800.3">
    <property type="protein sequence ID" value="ENSCPOP00000000712.3"/>
    <property type="gene ID" value="ENSCPOG00000000795.4"/>
</dbReference>
<dbReference type="Bgee" id="ENSCPOG00000000795">
    <property type="expression patterns" value="Expressed in liver and 4 other cell types or tissues"/>
</dbReference>
<feature type="region of interest" description="Disordered" evidence="12">
    <location>
        <begin position="294"/>
        <end position="320"/>
    </location>
</feature>
<protein>
    <submittedName>
        <fullName evidence="16">CD300 molecule like family member f</fullName>
    </submittedName>
</protein>
<evidence type="ECO:0000256" key="2">
    <source>
        <dbReference type="ARBA" id="ARBA00022475"/>
    </source>
</evidence>
<comment type="similarity">
    <text evidence="11">Belongs to the CD300 family.</text>
</comment>
<dbReference type="InterPro" id="IPR013106">
    <property type="entry name" value="Ig_V-set"/>
</dbReference>
<dbReference type="PANTHER" id="PTHR11860">
    <property type="entry name" value="POLYMERIC-IMMUNOGLOBULIN RECEPTOR"/>
    <property type="match status" value="1"/>
</dbReference>
<keyword evidence="17" id="KW-1185">Reference proteome</keyword>
<evidence type="ECO:0000313" key="16">
    <source>
        <dbReference type="Ensembl" id="ENSCPOP00000000712.3"/>
    </source>
</evidence>
<dbReference type="EMBL" id="AAKN02047289">
    <property type="status" value="NOT_ANNOTATED_CDS"/>
    <property type="molecule type" value="Genomic_DNA"/>
</dbReference>
<dbReference type="OrthoDB" id="8920197at2759"/>
<evidence type="ECO:0000256" key="5">
    <source>
        <dbReference type="ARBA" id="ARBA00022859"/>
    </source>
</evidence>
<dbReference type="GeneTree" id="ENSGT00940000154332"/>
<evidence type="ECO:0000256" key="6">
    <source>
        <dbReference type="ARBA" id="ARBA00022989"/>
    </source>
</evidence>
<dbReference type="Gene3D" id="2.60.40.10">
    <property type="entry name" value="Immunoglobulins"/>
    <property type="match status" value="1"/>
</dbReference>
<dbReference type="PANTHER" id="PTHR11860:SF101">
    <property type="entry name" value="CMRF35-LIKE MOLECULE 1"/>
    <property type="match status" value="1"/>
</dbReference>
<dbReference type="FunFam" id="2.60.40.10:FF:000370">
    <property type="entry name" value="CMRF35-like molecule 1"/>
    <property type="match status" value="1"/>
</dbReference>
<dbReference type="KEGG" id="cpoc:106026480"/>
<evidence type="ECO:0000256" key="1">
    <source>
        <dbReference type="ARBA" id="ARBA00004251"/>
    </source>
</evidence>
<dbReference type="HOGENOM" id="CLU_051023_0_1_1"/>
<dbReference type="CTD" id="146722"/>
<feature type="signal peptide" evidence="14">
    <location>
        <begin position="1"/>
        <end position="17"/>
    </location>
</feature>
<keyword evidence="8" id="KW-1015">Disulfide bond</keyword>
<keyword evidence="9" id="KW-0675">Receptor</keyword>
<evidence type="ECO:0000256" key="8">
    <source>
        <dbReference type="ARBA" id="ARBA00023157"/>
    </source>
</evidence>
<dbReference type="GO" id="GO:0035666">
    <property type="term" value="P:TRIF-dependent toll-like receptor signaling pathway"/>
    <property type="evidence" value="ECO:0007669"/>
    <property type="project" value="Ensembl"/>
</dbReference>
<dbReference type="GO" id="GO:0034125">
    <property type="term" value="P:negative regulation of MyD88-dependent toll-like receptor signaling pathway"/>
    <property type="evidence" value="ECO:0007669"/>
    <property type="project" value="Ensembl"/>
</dbReference>
<dbReference type="Pfam" id="PF07686">
    <property type="entry name" value="V-set"/>
    <property type="match status" value="1"/>
</dbReference>
<dbReference type="GO" id="GO:0033004">
    <property type="term" value="P:negative regulation of mast cell activation"/>
    <property type="evidence" value="ECO:0007669"/>
    <property type="project" value="Ensembl"/>
</dbReference>
<evidence type="ECO:0000256" key="9">
    <source>
        <dbReference type="ARBA" id="ARBA00023170"/>
    </source>
</evidence>
<dbReference type="SMART" id="SM00409">
    <property type="entry name" value="IG"/>
    <property type="match status" value="1"/>
</dbReference>
<evidence type="ECO:0000256" key="13">
    <source>
        <dbReference type="SAM" id="Phobius"/>
    </source>
</evidence>
<keyword evidence="3 13" id="KW-0812">Transmembrane</keyword>
<evidence type="ECO:0000256" key="14">
    <source>
        <dbReference type="SAM" id="SignalP"/>
    </source>
</evidence>
<dbReference type="GeneID" id="106026480"/>
<feature type="chain" id="PRO_5011619850" evidence="14">
    <location>
        <begin position="18"/>
        <end position="320"/>
    </location>
</feature>
<dbReference type="Pfam" id="PF15330">
    <property type="entry name" value="SIT"/>
    <property type="match status" value="1"/>
</dbReference>
<dbReference type="Proteomes" id="UP000005447">
    <property type="component" value="Unassembled WGS sequence"/>
</dbReference>
<proteinExistence type="inferred from homology"/>
<evidence type="ECO:0000256" key="7">
    <source>
        <dbReference type="ARBA" id="ARBA00023136"/>
    </source>
</evidence>
<dbReference type="GO" id="GO:0004888">
    <property type="term" value="F:transmembrane signaling receptor activity"/>
    <property type="evidence" value="ECO:0007669"/>
    <property type="project" value="TreeGrafter"/>
</dbReference>
<sequence>MYLQLFCLLFWFSGFSAEKKRITGPGTARGQERGSLTVQCQYSSQWKSYRKWWCRGADWSTCKMLIETDGSERLVKEERLSIRDYQKDLMFNVTLGDLRRDDADSYWCGIEKFGIDLGDKVKVTIVPAPPAVPTALSTTSVSTTNTFTVPVTVEETISVLTSTNDHFSDGYSVTNLSILLPLVCAVLFLLLVAATLLAWRMMKQQKKDRALAAQIGDVSTGALSSEQPKEDDLCYANLSLHQSGTSPGSFWPKAFNKSSSAQANEEEVEYVTMAPVKREEISYASLCLDALNQEPTYSNTGHTRSRGREGATEYTSIRKP</sequence>
<reference evidence="16" key="2">
    <citation type="submission" date="2025-08" db="UniProtKB">
        <authorList>
            <consortium name="Ensembl"/>
        </authorList>
    </citation>
    <scope>IDENTIFICATION</scope>
    <source>
        <strain evidence="16">2N</strain>
    </source>
</reference>
<dbReference type="SUPFAM" id="SSF48726">
    <property type="entry name" value="Immunoglobulin"/>
    <property type="match status" value="1"/>
</dbReference>
<keyword evidence="4 14" id="KW-0732">Signal</keyword>
<dbReference type="CDD" id="cd05716">
    <property type="entry name" value="IgV_pIgR_like"/>
    <property type="match status" value="1"/>
</dbReference>
<organism evidence="16 17">
    <name type="scientific">Cavia porcellus</name>
    <name type="common">Guinea pig</name>
    <dbReference type="NCBI Taxonomy" id="10141"/>
    <lineage>
        <taxon>Eukaryota</taxon>
        <taxon>Metazoa</taxon>
        <taxon>Chordata</taxon>
        <taxon>Craniata</taxon>
        <taxon>Vertebrata</taxon>
        <taxon>Euteleostomi</taxon>
        <taxon>Mammalia</taxon>
        <taxon>Eutheria</taxon>
        <taxon>Euarchontoglires</taxon>
        <taxon>Glires</taxon>
        <taxon>Rodentia</taxon>
        <taxon>Hystricomorpha</taxon>
        <taxon>Caviidae</taxon>
        <taxon>Cavia</taxon>
    </lineage>
</organism>
<accession>H0UUR4</accession>
<dbReference type="OMA" id="RSHEEPT"/>
<keyword evidence="6 13" id="KW-1133">Transmembrane helix</keyword>
<reference evidence="16" key="3">
    <citation type="submission" date="2025-09" db="UniProtKB">
        <authorList>
            <consortium name="Ensembl"/>
        </authorList>
    </citation>
    <scope>IDENTIFICATION</scope>
    <source>
        <strain evidence="16">2N</strain>
    </source>
</reference>
<evidence type="ECO:0000256" key="3">
    <source>
        <dbReference type="ARBA" id="ARBA00022692"/>
    </source>
</evidence>
<name>H0UUR4_CAVPO</name>
<dbReference type="InterPro" id="IPR050671">
    <property type="entry name" value="CD300_family_receptors"/>
</dbReference>
<evidence type="ECO:0000313" key="17">
    <source>
        <dbReference type="Proteomes" id="UP000005447"/>
    </source>
</evidence>
<gene>
    <name evidence="16" type="primary">CD300LF</name>
</gene>
<keyword evidence="10" id="KW-0393">Immunoglobulin domain</keyword>
<keyword evidence="5" id="KW-0391">Immunity</keyword>
<dbReference type="VEuPathDB" id="HostDB:ENSCPOG00000000795"/>
<evidence type="ECO:0000256" key="11">
    <source>
        <dbReference type="ARBA" id="ARBA00043958"/>
    </source>
</evidence>
<keyword evidence="7 13" id="KW-0472">Membrane</keyword>
<dbReference type="InterPro" id="IPR036179">
    <property type="entry name" value="Ig-like_dom_sf"/>
</dbReference>
<dbReference type="FunCoup" id="H0UUR4">
    <property type="interactions" value="584"/>
</dbReference>